<evidence type="ECO:0000313" key="2">
    <source>
        <dbReference type="EMBL" id="TIA90697.1"/>
    </source>
</evidence>
<dbReference type="OrthoDB" id="2392550at2759"/>
<organism evidence="2 3">
    <name type="scientific">Wallemia hederae</name>
    <dbReference type="NCBI Taxonomy" id="1540922"/>
    <lineage>
        <taxon>Eukaryota</taxon>
        <taxon>Fungi</taxon>
        <taxon>Dikarya</taxon>
        <taxon>Basidiomycota</taxon>
        <taxon>Wallemiomycotina</taxon>
        <taxon>Wallemiomycetes</taxon>
        <taxon>Wallemiales</taxon>
        <taxon>Wallemiaceae</taxon>
        <taxon>Wallemia</taxon>
    </lineage>
</organism>
<comment type="caution">
    <text evidence="2">The sequence shown here is derived from an EMBL/GenBank/DDBJ whole genome shotgun (WGS) entry which is preliminary data.</text>
</comment>
<evidence type="ECO:0000256" key="1">
    <source>
        <dbReference type="SAM" id="MobiDB-lite"/>
    </source>
</evidence>
<protein>
    <recommendedName>
        <fullName evidence="4">Borealin N-terminal domain-containing protein</fullName>
    </recommendedName>
</protein>
<evidence type="ECO:0000313" key="3">
    <source>
        <dbReference type="Proteomes" id="UP000310189"/>
    </source>
</evidence>
<dbReference type="EMBL" id="SPNW01000017">
    <property type="protein sequence ID" value="TIA90697.1"/>
    <property type="molecule type" value="Genomic_DNA"/>
</dbReference>
<proteinExistence type="predicted"/>
<name>A0A4T0FPQ5_9BASI</name>
<feature type="compositionally biased region" description="Polar residues" evidence="1">
    <location>
        <begin position="188"/>
        <end position="199"/>
    </location>
</feature>
<feature type="region of interest" description="Disordered" evidence="1">
    <location>
        <begin position="128"/>
        <end position="204"/>
    </location>
</feature>
<sequence>MRNAVAVSATPDYKSSSSYKATKAFNDDEADAILQSYLLDVDNKRKAMQSHLDRSLSAFTARSLSILASVPKALHNLTLGEFEDKFGGDLVRAVRGEGVKDATHDLEDNDREEEWEAARKRKRVIDKDGDGLDVFNSPQEKKTTRKYTKRVAKTPSSRSTRSTRSRSKKTGKNDAETDNESEVGDSAVPTTSSFNPTLTTHDDLPDEAEVEAEVRAGMHKQQPEHNKNGVKRRPSIQLVGNGKVDIDLDLPSATNDTRYLHDTATLFIPLPDGTKLAVDPARAEPEELNKLEGVSDEMRDIVRKEIERRMQELVGLIDRWKA</sequence>
<keyword evidence="3" id="KW-1185">Reference proteome</keyword>
<accession>A0A4T0FPQ5</accession>
<reference evidence="2 3" key="1">
    <citation type="submission" date="2019-03" db="EMBL/GenBank/DDBJ databases">
        <title>Sequencing 23 genomes of Wallemia ichthyophaga.</title>
        <authorList>
            <person name="Gostincar C."/>
        </authorList>
    </citation>
    <scope>NUCLEOTIDE SEQUENCE [LARGE SCALE GENOMIC DNA]</scope>
    <source>
        <strain evidence="2 3">EXF-5753</strain>
    </source>
</reference>
<dbReference type="AlphaFoldDB" id="A0A4T0FPQ5"/>
<feature type="compositionally biased region" description="Basic residues" evidence="1">
    <location>
        <begin position="143"/>
        <end position="152"/>
    </location>
</feature>
<dbReference type="Proteomes" id="UP000310189">
    <property type="component" value="Unassembled WGS sequence"/>
</dbReference>
<feature type="compositionally biased region" description="Basic residues" evidence="1">
    <location>
        <begin position="161"/>
        <end position="170"/>
    </location>
</feature>
<gene>
    <name evidence="2" type="ORF">E3P99_01435</name>
</gene>
<evidence type="ECO:0008006" key="4">
    <source>
        <dbReference type="Google" id="ProtNLM"/>
    </source>
</evidence>